<feature type="region of interest" description="Disordered" evidence="1">
    <location>
        <begin position="46"/>
        <end position="80"/>
    </location>
</feature>
<feature type="region of interest" description="Disordered" evidence="1">
    <location>
        <begin position="571"/>
        <end position="590"/>
    </location>
</feature>
<dbReference type="Pfam" id="PF13889">
    <property type="entry name" value="Chromosome_seg"/>
    <property type="match status" value="1"/>
</dbReference>
<evidence type="ECO:0000259" key="2">
    <source>
        <dbReference type="SMART" id="SM01177"/>
    </source>
</evidence>
<dbReference type="EMBL" id="JABCRI010000010">
    <property type="protein sequence ID" value="KAF8400027.1"/>
    <property type="molecule type" value="Genomic_DNA"/>
</dbReference>
<dbReference type="AlphaFoldDB" id="A0A834ZDB6"/>
<feature type="region of interest" description="Disordered" evidence="1">
    <location>
        <begin position="606"/>
        <end position="664"/>
    </location>
</feature>
<dbReference type="InterPro" id="IPR051506">
    <property type="entry name" value="ATOS_Transcription_Regulators"/>
</dbReference>
<dbReference type="OMA" id="NDESEIC"/>
<dbReference type="InterPro" id="IPR025261">
    <property type="entry name" value="Atos-like_cons_dom"/>
</dbReference>
<keyword evidence="4" id="KW-1185">Reference proteome</keyword>
<sequence length="787" mass="86665">MGLPQVSSSKISEEVVAPLSTFVQSSPRYAGVGSCDLDGMFGGSTSNQMPRDFPCSSLGDIQRKTTLEPPKDPDSPFKFKNAVHGTSNAHGLKIGSMGKNSWFTPNSGWDIQSPVSRIVGFELGGSDTFANGFDRILADHVHSSTVVGISSSKTESSGSLVRKRLLSPLNGIFSSNKYNVDSLHIGSCNSQIDSTAVSDNFGVVMAQDHKKTNICNHNYLYTPLWSVCSCPEWKNMIDDTSRTNSIFFTDGPLLENKESILHSRCLSSPGFDHFGERSIVRTRTEAIAISPEKVISPPIGPKFSERMINAVCRNDRKEREDEYLNLKNLEESLDGTVSSIMFSTEEEELRMASKSFADLDLLQKEFDQFSPDSTTAVDQHWGPDSTPTPHCIKLVRSLSGLPVRRSLVGSFEESLLSGRFSSGKVSPRIDGFLAVLNVTGGNFSPPSQKLPFAVTSVDGDSYLLYYASIDLAGNLPSNKSRDPKMKRGLSIDGSRAAMNHLRIPMKGCIQLVLGFFALKIDCYQVLSNPEKTPLHTFFCNYDLSDMPAGTKTFLRQKLTLASSVPTSIPVKGCNGEHDMKNDANGTPISKKIHPKQFSREFSNSNGVVVHTSGSTNQSAKVKGNESSDFTSFIHTGDLPNQSQNKGEIRPRPLSPGNEFNSSECLNTDGEHYSSMYTCHDTDKKSVHSPSKVNDATGAGVLRYALHLRFLCPFPKKCSRSVQRCKSDPSSTPQRSSLEPLDIKGERHFYLYSDLRVVFPQRHSDADEGKLHMEYHFPADPKYFNIDN</sequence>
<dbReference type="PANTHER" id="PTHR13199">
    <property type="entry name" value="GH03947P"/>
    <property type="match status" value="1"/>
</dbReference>
<dbReference type="Pfam" id="PF13915">
    <property type="entry name" value="DUF4210"/>
    <property type="match status" value="1"/>
</dbReference>
<organism evidence="3 4">
    <name type="scientific">Tetracentron sinense</name>
    <name type="common">Spur-leaf</name>
    <dbReference type="NCBI Taxonomy" id="13715"/>
    <lineage>
        <taxon>Eukaryota</taxon>
        <taxon>Viridiplantae</taxon>
        <taxon>Streptophyta</taxon>
        <taxon>Embryophyta</taxon>
        <taxon>Tracheophyta</taxon>
        <taxon>Spermatophyta</taxon>
        <taxon>Magnoliopsida</taxon>
        <taxon>Trochodendrales</taxon>
        <taxon>Trochodendraceae</taxon>
        <taxon>Tetracentron</taxon>
    </lineage>
</organism>
<accession>A0A834ZDB6</accession>
<proteinExistence type="predicted"/>
<reference evidence="3 4" key="1">
    <citation type="submission" date="2020-04" db="EMBL/GenBank/DDBJ databases">
        <title>Plant Genome Project.</title>
        <authorList>
            <person name="Zhang R.-G."/>
        </authorList>
    </citation>
    <scope>NUCLEOTIDE SEQUENCE [LARGE SCALE GENOMIC DNA]</scope>
    <source>
        <strain evidence="3">YNK0</strain>
        <tissue evidence="3">Leaf</tissue>
    </source>
</reference>
<name>A0A834ZDB6_TETSI</name>
<evidence type="ECO:0000313" key="4">
    <source>
        <dbReference type="Proteomes" id="UP000655225"/>
    </source>
</evidence>
<feature type="region of interest" description="Disordered" evidence="1">
    <location>
        <begin position="719"/>
        <end position="738"/>
    </location>
</feature>
<feature type="compositionally biased region" description="Polar residues" evidence="1">
    <location>
        <begin position="606"/>
        <end position="645"/>
    </location>
</feature>
<dbReference type="OrthoDB" id="8625101at2759"/>
<dbReference type="SMART" id="SM01177">
    <property type="entry name" value="DUF4210"/>
    <property type="match status" value="1"/>
</dbReference>
<feature type="compositionally biased region" description="Basic and acidic residues" evidence="1">
    <location>
        <begin position="61"/>
        <end position="77"/>
    </location>
</feature>
<dbReference type="PANTHER" id="PTHR13199:SF11">
    <property type="entry name" value="PROTEIN ATOSSA"/>
    <property type="match status" value="1"/>
</dbReference>
<gene>
    <name evidence="3" type="ORF">HHK36_015901</name>
</gene>
<evidence type="ECO:0000313" key="3">
    <source>
        <dbReference type="EMBL" id="KAF8400027.1"/>
    </source>
</evidence>
<comment type="caution">
    <text evidence="3">The sequence shown here is derived from an EMBL/GenBank/DDBJ whole genome shotgun (WGS) entry which is preliminary data.</text>
</comment>
<feature type="domain" description="Atos-like conserved" evidence="2">
    <location>
        <begin position="407"/>
        <end position="466"/>
    </location>
</feature>
<dbReference type="Proteomes" id="UP000655225">
    <property type="component" value="Unassembled WGS sequence"/>
</dbReference>
<feature type="compositionally biased region" description="Polar residues" evidence="1">
    <location>
        <begin position="719"/>
        <end position="736"/>
    </location>
</feature>
<dbReference type="InterPro" id="IPR033473">
    <property type="entry name" value="Atos-like_C"/>
</dbReference>
<protein>
    <recommendedName>
        <fullName evidence="2">Atos-like conserved domain-containing protein</fullName>
    </recommendedName>
</protein>
<evidence type="ECO:0000256" key="1">
    <source>
        <dbReference type="SAM" id="MobiDB-lite"/>
    </source>
</evidence>